<dbReference type="AlphaFoldDB" id="A0A152A984"/>
<proteinExistence type="predicted"/>
<evidence type="ECO:0000313" key="2">
    <source>
        <dbReference type="Proteomes" id="UP000076078"/>
    </source>
</evidence>
<accession>A0A152A984</accession>
<gene>
    <name evidence="1" type="ORF">DLAC_00242</name>
</gene>
<sequence>MSILASISSMGNPSKFTSKAMISGSNGLTSAQGKASNAYLLKADIDLDVHIYIPGLIHADIDLDAKIRL</sequence>
<dbReference type="EMBL" id="LODT01000001">
    <property type="protein sequence ID" value="KYR02780.1"/>
    <property type="molecule type" value="Genomic_DNA"/>
</dbReference>
<dbReference type="Pfam" id="PF05710">
    <property type="entry name" value="Coiled"/>
    <property type="match status" value="1"/>
</dbReference>
<protein>
    <submittedName>
        <fullName evidence="1">Uncharacterized protein</fullName>
    </submittedName>
</protein>
<keyword evidence="2" id="KW-1185">Reference proteome</keyword>
<dbReference type="Proteomes" id="UP000076078">
    <property type="component" value="Unassembled WGS sequence"/>
</dbReference>
<name>A0A152A984_TIELA</name>
<organism evidence="1 2">
    <name type="scientific">Tieghemostelium lacteum</name>
    <name type="common">Slime mold</name>
    <name type="synonym">Dictyostelium lacteum</name>
    <dbReference type="NCBI Taxonomy" id="361077"/>
    <lineage>
        <taxon>Eukaryota</taxon>
        <taxon>Amoebozoa</taxon>
        <taxon>Evosea</taxon>
        <taxon>Eumycetozoa</taxon>
        <taxon>Dictyostelia</taxon>
        <taxon>Dictyosteliales</taxon>
        <taxon>Raperosteliaceae</taxon>
        <taxon>Tieghemostelium</taxon>
    </lineage>
</organism>
<evidence type="ECO:0000313" key="1">
    <source>
        <dbReference type="EMBL" id="KYR02780.1"/>
    </source>
</evidence>
<comment type="caution">
    <text evidence="1">The sequence shown here is derived from an EMBL/GenBank/DDBJ whole genome shotgun (WGS) entry which is preliminary data.</text>
</comment>
<dbReference type="InParanoid" id="A0A152A984"/>
<reference evidence="1 2" key="1">
    <citation type="submission" date="2015-12" db="EMBL/GenBank/DDBJ databases">
        <title>Dictyostelia acquired genes for synthesis and detection of signals that induce cell-type specialization by lateral gene transfer from prokaryotes.</title>
        <authorList>
            <person name="Gloeckner G."/>
            <person name="Schaap P."/>
        </authorList>
    </citation>
    <scope>NUCLEOTIDE SEQUENCE [LARGE SCALE GENOMIC DNA]</scope>
    <source>
        <strain evidence="1 2">TK</strain>
    </source>
</reference>
<dbReference type="InterPro" id="IPR008455">
    <property type="entry name" value="HssA/B-related"/>
</dbReference>